<dbReference type="OrthoDB" id="9758870at2"/>
<dbReference type="SUPFAM" id="SSF49464">
    <property type="entry name" value="Carboxypeptidase regulatory domain-like"/>
    <property type="match status" value="1"/>
</dbReference>
<evidence type="ECO:0000256" key="2">
    <source>
        <dbReference type="ARBA" id="ARBA00022448"/>
    </source>
</evidence>
<evidence type="ECO:0000256" key="6">
    <source>
        <dbReference type="ARBA" id="ARBA00023136"/>
    </source>
</evidence>
<comment type="caution">
    <text evidence="10">The sequence shown here is derived from an EMBL/GenBank/DDBJ whole genome shotgun (WGS) entry which is preliminary data.</text>
</comment>
<reference evidence="11" key="1">
    <citation type="submission" date="2018-08" db="EMBL/GenBank/DDBJ databases">
        <title>Mucilaginibacter sp. MYSH2.</title>
        <authorList>
            <person name="Seo T."/>
        </authorList>
    </citation>
    <scope>NUCLEOTIDE SEQUENCE [LARGE SCALE GENOMIC DNA]</scope>
    <source>
        <strain evidence="11">KIRAN</strain>
    </source>
</reference>
<evidence type="ECO:0000313" key="10">
    <source>
        <dbReference type="EMBL" id="RIJ34125.1"/>
    </source>
</evidence>
<keyword evidence="7 8" id="KW-0998">Cell outer membrane</keyword>
<keyword evidence="6 8" id="KW-0472">Membrane</keyword>
<dbReference type="GO" id="GO:0009279">
    <property type="term" value="C:cell outer membrane"/>
    <property type="evidence" value="ECO:0007669"/>
    <property type="project" value="UniProtKB-SubCell"/>
</dbReference>
<evidence type="ECO:0000259" key="9">
    <source>
        <dbReference type="SMART" id="SM00965"/>
    </source>
</evidence>
<evidence type="ECO:0000256" key="5">
    <source>
        <dbReference type="ARBA" id="ARBA00022729"/>
    </source>
</evidence>
<feature type="domain" description="Secretin/TonB short N-terminal" evidence="9">
    <location>
        <begin position="54"/>
        <end position="104"/>
    </location>
</feature>
<dbReference type="Gene3D" id="2.170.130.10">
    <property type="entry name" value="TonB-dependent receptor, plug domain"/>
    <property type="match status" value="1"/>
</dbReference>
<evidence type="ECO:0000256" key="7">
    <source>
        <dbReference type="ARBA" id="ARBA00023237"/>
    </source>
</evidence>
<evidence type="ECO:0000256" key="3">
    <source>
        <dbReference type="ARBA" id="ARBA00022452"/>
    </source>
</evidence>
<sequence length="926" mass="104372">MPHLYQRLVLFLLFFSVAMLPCIAQQTKEVLITESFKDVSFEVFIQKLEEKGGYTFFYRVEDVDSVRVTIKANSKTLPQVLAEALRGTELRFAISKQQVFITRGKSIVTTLPEGYFDNNQEAPSGKQPQFADETYVPKQENRKTTTSEVKLYEIGQSINSKATQANLAGTLRDAQSGEPIIGAYVYIESPVIGTASDQYGYFSITLPVGRHELKVRAIGLKNTRRQIILNGDGKLDIEMEEDIRSLKEVLVEAEKDRNVSGLQMGMERLDIRTIKQVPTAFGETDILRVVLTLPGVKSVGEGSTGMNVRGGSTDQNLILLNDATVYNPSHLFGFFSAFNPDVLKSVELYKSAVPAKYGGRLSSVLEITPREGNKKQFTGSGGIGLLTSRLTLEGPLIKDKTSFLLGGRTTYSDWLLKKLPNKSFSNSEASFYDLNAQVSHEINSKNNVYFTGYFSKDRFKLAADTLYKYNNQIASVKWKHNFHNQLYSVLTGTYSNYNYDISNEENAVNAATLTFGISQAGLQADFNYFPNSKHTVDFGASTIFYNVLPGSIEPNSSESLILPEKVQRERGLESAVYISDRYDITQKLSLSFGLRYSVFKALGERDVLMYAPGSPRSENTIVDTLSYSSGETIATYHGPAFRFSARYGLTDNSSVKVSYNRLRQYVHMLSNTTAMSPTDIWKLSDSNIKPQVGDQVVLGYYRNFRANTIEFSAEAYYKWMRDFLDYRSGAVIVMNQHIETDVANAEGKAYGVELMLKKATGKLNGWVSYTYSRTFARVNDPTVAELINNGAYYPSNSDKPHDFTLISNYRFSQRFSTSLNFTYSTGRPITLPLAKYYDGGSQRIVYSDRNEYRVPDYYRVDFAMNIEGNHKIRKLAHSSWTIAVYNLTGRKNPYSIYFKSQNGNIRGYKMSIFGQPIPTITYNFKF</sequence>
<dbReference type="SMART" id="SM00965">
    <property type="entry name" value="STN"/>
    <property type="match status" value="1"/>
</dbReference>
<dbReference type="Pfam" id="PF13715">
    <property type="entry name" value="CarbopepD_reg_2"/>
    <property type="match status" value="1"/>
</dbReference>
<dbReference type="InterPro" id="IPR011662">
    <property type="entry name" value="Secretin/TonB_short_N"/>
</dbReference>
<dbReference type="RefSeq" id="WP_119433535.1">
    <property type="nucleotide sequence ID" value="NZ_QWGE01000006.1"/>
</dbReference>
<evidence type="ECO:0000256" key="1">
    <source>
        <dbReference type="ARBA" id="ARBA00004571"/>
    </source>
</evidence>
<dbReference type="InterPro" id="IPR036942">
    <property type="entry name" value="Beta-barrel_TonB_sf"/>
</dbReference>
<evidence type="ECO:0000256" key="4">
    <source>
        <dbReference type="ARBA" id="ARBA00022692"/>
    </source>
</evidence>
<dbReference type="InterPro" id="IPR039426">
    <property type="entry name" value="TonB-dep_rcpt-like"/>
</dbReference>
<dbReference type="Gene3D" id="2.40.170.20">
    <property type="entry name" value="TonB-dependent receptor, beta-barrel domain"/>
    <property type="match status" value="1"/>
</dbReference>
<dbReference type="Gene3D" id="2.60.40.1120">
    <property type="entry name" value="Carboxypeptidase-like, regulatory domain"/>
    <property type="match status" value="1"/>
</dbReference>
<organism evidence="10 11">
    <name type="scientific">Pontibacter oryzae</name>
    <dbReference type="NCBI Taxonomy" id="2304593"/>
    <lineage>
        <taxon>Bacteria</taxon>
        <taxon>Pseudomonadati</taxon>
        <taxon>Bacteroidota</taxon>
        <taxon>Cytophagia</taxon>
        <taxon>Cytophagales</taxon>
        <taxon>Hymenobacteraceae</taxon>
        <taxon>Pontibacter</taxon>
    </lineage>
</organism>
<gene>
    <name evidence="10" type="ORF">D1627_17375</name>
</gene>
<dbReference type="PANTHER" id="PTHR30069:SF29">
    <property type="entry name" value="HEMOGLOBIN AND HEMOGLOBIN-HAPTOGLOBIN-BINDING PROTEIN 1-RELATED"/>
    <property type="match status" value="1"/>
</dbReference>
<dbReference type="Pfam" id="PF07715">
    <property type="entry name" value="Plug"/>
    <property type="match status" value="1"/>
</dbReference>
<keyword evidence="2 8" id="KW-0813">Transport</keyword>
<name>A0A399RXM0_9BACT</name>
<dbReference type="InterPro" id="IPR037066">
    <property type="entry name" value="Plug_dom_sf"/>
</dbReference>
<keyword evidence="3 8" id="KW-1134">Transmembrane beta strand</keyword>
<dbReference type="PANTHER" id="PTHR30069">
    <property type="entry name" value="TONB-DEPENDENT OUTER MEMBRANE RECEPTOR"/>
    <property type="match status" value="1"/>
</dbReference>
<dbReference type="GO" id="GO:0015344">
    <property type="term" value="F:siderophore uptake transmembrane transporter activity"/>
    <property type="evidence" value="ECO:0007669"/>
    <property type="project" value="TreeGrafter"/>
</dbReference>
<protein>
    <submittedName>
        <fullName evidence="10">TonB-dependent receptor</fullName>
    </submittedName>
</protein>
<keyword evidence="5" id="KW-0732">Signal</keyword>
<dbReference type="InterPro" id="IPR012910">
    <property type="entry name" value="Plug_dom"/>
</dbReference>
<keyword evidence="11" id="KW-1185">Reference proteome</keyword>
<keyword evidence="4 8" id="KW-0812">Transmembrane</keyword>
<dbReference type="SUPFAM" id="SSF56935">
    <property type="entry name" value="Porins"/>
    <property type="match status" value="1"/>
</dbReference>
<accession>A0A399RXM0</accession>
<evidence type="ECO:0000256" key="8">
    <source>
        <dbReference type="PROSITE-ProRule" id="PRU01360"/>
    </source>
</evidence>
<dbReference type="EMBL" id="QWGE01000006">
    <property type="protein sequence ID" value="RIJ34125.1"/>
    <property type="molecule type" value="Genomic_DNA"/>
</dbReference>
<evidence type="ECO:0000313" key="11">
    <source>
        <dbReference type="Proteomes" id="UP000266005"/>
    </source>
</evidence>
<dbReference type="Proteomes" id="UP000266005">
    <property type="component" value="Unassembled WGS sequence"/>
</dbReference>
<dbReference type="GO" id="GO:0044718">
    <property type="term" value="P:siderophore transmembrane transport"/>
    <property type="evidence" value="ECO:0007669"/>
    <property type="project" value="TreeGrafter"/>
</dbReference>
<comment type="similarity">
    <text evidence="8">Belongs to the TonB-dependent receptor family.</text>
</comment>
<comment type="subcellular location">
    <subcellularLocation>
        <location evidence="1 8">Cell outer membrane</location>
        <topology evidence="1 8">Multi-pass membrane protein</topology>
    </subcellularLocation>
</comment>
<dbReference type="InterPro" id="IPR008969">
    <property type="entry name" value="CarboxyPept-like_regulatory"/>
</dbReference>
<dbReference type="AlphaFoldDB" id="A0A399RXM0"/>
<proteinExistence type="inferred from homology"/>
<keyword evidence="10" id="KW-0675">Receptor</keyword>
<dbReference type="PROSITE" id="PS52016">
    <property type="entry name" value="TONB_DEPENDENT_REC_3"/>
    <property type="match status" value="1"/>
</dbReference>